<dbReference type="SUPFAM" id="SSF54211">
    <property type="entry name" value="Ribosomal protein S5 domain 2-like"/>
    <property type="match status" value="1"/>
</dbReference>
<dbReference type="EC" id="3.1.26.5" evidence="7 8"/>
<evidence type="ECO:0000313" key="9">
    <source>
        <dbReference type="EMBL" id="NBN87917.1"/>
    </source>
</evidence>
<dbReference type="GO" id="GO:0030677">
    <property type="term" value="C:ribonuclease P complex"/>
    <property type="evidence" value="ECO:0007669"/>
    <property type="project" value="TreeGrafter"/>
</dbReference>
<dbReference type="InterPro" id="IPR020539">
    <property type="entry name" value="RNase_P_CS"/>
</dbReference>
<dbReference type="GO" id="GO:0000049">
    <property type="term" value="F:tRNA binding"/>
    <property type="evidence" value="ECO:0007669"/>
    <property type="project" value="UniProtKB-UniRule"/>
</dbReference>
<evidence type="ECO:0000256" key="5">
    <source>
        <dbReference type="ARBA" id="ARBA00022801"/>
    </source>
</evidence>
<reference evidence="10" key="1">
    <citation type="submission" date="2018-10" db="EMBL/GenBank/DDBJ databases">
        <title>Iterative Subtractive Binning of Freshwater Chronoseries Metagenomes Recovers Nearly Complete Genomes from over Four Hundred Novel Species.</title>
        <authorList>
            <person name="Rodriguez-R L.M."/>
            <person name="Tsementzi D."/>
            <person name="Luo C."/>
            <person name="Konstantinidis K.T."/>
        </authorList>
    </citation>
    <scope>NUCLEOTIDE SEQUENCE</scope>
    <source>
        <strain evidence="9">WB7_6_001</strain>
        <strain evidence="10">WB8_2A_004</strain>
    </source>
</reference>
<dbReference type="GO" id="GO:0042781">
    <property type="term" value="F:3'-tRNA processing endoribonuclease activity"/>
    <property type="evidence" value="ECO:0007669"/>
    <property type="project" value="TreeGrafter"/>
</dbReference>
<protein>
    <recommendedName>
        <fullName evidence="7 8">Ribonuclease P protein component</fullName>
        <shortName evidence="7">RNase P protein</shortName>
        <shortName evidence="7">RNaseP protein</shortName>
        <ecNumber evidence="7 8">3.1.26.5</ecNumber>
    </recommendedName>
    <alternativeName>
        <fullName evidence="7">Protein C5</fullName>
    </alternativeName>
</protein>
<comment type="caution">
    <text evidence="10">The sequence shown here is derived from an EMBL/GenBank/DDBJ whole genome shotgun (WGS) entry which is preliminary data.</text>
</comment>
<gene>
    <name evidence="7 10" type="primary">rnpA</name>
    <name evidence="9" type="ORF">EBV32_02345</name>
    <name evidence="10" type="ORF">EBX74_01195</name>
</gene>
<accession>A0A966M387</accession>
<keyword evidence="4 7" id="KW-0255">Endonuclease</keyword>
<dbReference type="NCBIfam" id="TIGR00188">
    <property type="entry name" value="rnpA"/>
    <property type="match status" value="1"/>
</dbReference>
<dbReference type="InterPro" id="IPR014721">
    <property type="entry name" value="Ribsml_uS5_D2-typ_fold_subgr"/>
</dbReference>
<evidence type="ECO:0000256" key="4">
    <source>
        <dbReference type="ARBA" id="ARBA00022759"/>
    </source>
</evidence>
<dbReference type="PANTHER" id="PTHR33992">
    <property type="entry name" value="RIBONUCLEASE P PROTEIN COMPONENT"/>
    <property type="match status" value="1"/>
</dbReference>
<evidence type="ECO:0000256" key="2">
    <source>
        <dbReference type="ARBA" id="ARBA00022694"/>
    </source>
</evidence>
<comment type="similarity">
    <text evidence="7">Belongs to the RnpA family.</text>
</comment>
<evidence type="ECO:0000256" key="8">
    <source>
        <dbReference type="NCBIfam" id="TIGR00188"/>
    </source>
</evidence>
<comment type="subunit">
    <text evidence="7">Consists of a catalytic RNA component (M1 or rnpB) and a protein subunit.</text>
</comment>
<proteinExistence type="inferred from homology"/>
<dbReference type="HAMAP" id="MF_00227">
    <property type="entry name" value="RNase_P"/>
    <property type="match status" value="1"/>
</dbReference>
<dbReference type="EMBL" id="RGOB01000018">
    <property type="protein sequence ID" value="NCU52911.1"/>
    <property type="molecule type" value="Genomic_DNA"/>
</dbReference>
<dbReference type="AlphaFoldDB" id="A0A966M387"/>
<keyword evidence="2 7" id="KW-0819">tRNA processing</keyword>
<evidence type="ECO:0000256" key="1">
    <source>
        <dbReference type="ARBA" id="ARBA00002663"/>
    </source>
</evidence>
<dbReference type="Gene3D" id="3.30.230.10">
    <property type="match status" value="1"/>
</dbReference>
<evidence type="ECO:0000313" key="10">
    <source>
        <dbReference type="EMBL" id="NCU52911.1"/>
    </source>
</evidence>
<keyword evidence="5 7" id="KW-0378">Hydrolase</keyword>
<organism evidence="10 11">
    <name type="scientific">Candidatus Fonsibacter lacus</name>
    <dbReference type="NCBI Taxonomy" id="2576439"/>
    <lineage>
        <taxon>Bacteria</taxon>
        <taxon>Pseudomonadati</taxon>
        <taxon>Pseudomonadota</taxon>
        <taxon>Alphaproteobacteria</taxon>
        <taxon>Candidatus Pelagibacterales</taxon>
        <taxon>Candidatus Pelagibacterales incertae sedis</taxon>
        <taxon>Candidatus Fonsibacter</taxon>
    </lineage>
</organism>
<dbReference type="Pfam" id="PF00825">
    <property type="entry name" value="Ribonuclease_P"/>
    <property type="match status" value="1"/>
</dbReference>
<evidence type="ECO:0000256" key="7">
    <source>
        <dbReference type="HAMAP-Rule" id="MF_00227"/>
    </source>
</evidence>
<sequence length="117" mass="13686">MPKTLKFESLRGNLEFKKILSAKKVSSDLFTIYYTNKDTSPETNKIHMSFVSAKKLGNAVKRNKIRRRLKMAARKAITEIDSFNNKYKYAVFAKSKIYDVDFDKIVKELEYKFSSLK</sequence>
<dbReference type="PANTHER" id="PTHR33992:SF1">
    <property type="entry name" value="RIBONUCLEASE P PROTEIN COMPONENT"/>
    <property type="match status" value="1"/>
</dbReference>
<dbReference type="PROSITE" id="PS00648">
    <property type="entry name" value="RIBONUCLEASE_P"/>
    <property type="match status" value="1"/>
</dbReference>
<dbReference type="GO" id="GO:0001682">
    <property type="term" value="P:tRNA 5'-leader removal"/>
    <property type="evidence" value="ECO:0007669"/>
    <property type="project" value="UniProtKB-UniRule"/>
</dbReference>
<name>A0A966M387_9PROT</name>
<dbReference type="InterPro" id="IPR000100">
    <property type="entry name" value="RNase_P"/>
</dbReference>
<comment type="function">
    <text evidence="1 7">RNaseP catalyzes the removal of the 5'-leader sequence from pre-tRNA to produce the mature 5'-terminus. It can also cleave other RNA substrates such as 4.5S RNA. The protein component plays an auxiliary but essential role in vivo by binding to the 5'-leader sequence and broadening the substrate specificity of the ribozyme.</text>
</comment>
<dbReference type="EMBL" id="RGET01000024">
    <property type="protein sequence ID" value="NBN87917.1"/>
    <property type="molecule type" value="Genomic_DNA"/>
</dbReference>
<evidence type="ECO:0000256" key="3">
    <source>
        <dbReference type="ARBA" id="ARBA00022722"/>
    </source>
</evidence>
<keyword evidence="6 7" id="KW-0694">RNA-binding</keyword>
<evidence type="ECO:0000256" key="6">
    <source>
        <dbReference type="ARBA" id="ARBA00022884"/>
    </source>
</evidence>
<dbReference type="Proteomes" id="UP000713222">
    <property type="component" value="Unassembled WGS sequence"/>
</dbReference>
<dbReference type="GO" id="GO:0004526">
    <property type="term" value="F:ribonuclease P activity"/>
    <property type="evidence" value="ECO:0007669"/>
    <property type="project" value="UniProtKB-UniRule"/>
</dbReference>
<evidence type="ECO:0000313" key="11">
    <source>
        <dbReference type="Proteomes" id="UP000747791"/>
    </source>
</evidence>
<comment type="catalytic activity">
    <reaction evidence="7">
        <text>Endonucleolytic cleavage of RNA, removing 5'-extranucleotides from tRNA precursor.</text>
        <dbReference type="EC" id="3.1.26.5"/>
    </reaction>
</comment>
<dbReference type="Proteomes" id="UP000747791">
    <property type="component" value="Unassembled WGS sequence"/>
</dbReference>
<dbReference type="InterPro" id="IPR020568">
    <property type="entry name" value="Ribosomal_Su5_D2-typ_SF"/>
</dbReference>
<keyword evidence="3 7" id="KW-0540">Nuclease</keyword>